<dbReference type="FunFam" id="1.20.120.720:FF:000011">
    <property type="entry name" value="Myosin 2"/>
    <property type="match status" value="1"/>
</dbReference>
<gene>
    <name evidence="8" type="ORF">C3L33_19317</name>
</gene>
<dbReference type="InterPro" id="IPR036961">
    <property type="entry name" value="Kinesin_motor_dom_sf"/>
</dbReference>
<dbReference type="SMART" id="SM00242">
    <property type="entry name" value="MYSc"/>
    <property type="match status" value="1"/>
</dbReference>
<dbReference type="InterPro" id="IPR018247">
    <property type="entry name" value="EF_Hand_1_Ca_BS"/>
</dbReference>
<keyword evidence="1" id="KW-0547">Nucleotide-binding</keyword>
<comment type="caution">
    <text evidence="6">Lacks conserved residue(s) required for the propagation of feature annotation.</text>
</comment>
<dbReference type="InterPro" id="IPR017451">
    <property type="entry name" value="F-box-assoc_interact_dom"/>
</dbReference>
<dbReference type="Gene3D" id="3.40.850.10">
    <property type="entry name" value="Kinesin motor domain"/>
    <property type="match status" value="1"/>
</dbReference>
<dbReference type="SUPFAM" id="SSF52540">
    <property type="entry name" value="P-loop containing nucleoside triphosphate hydrolases"/>
    <property type="match status" value="1"/>
</dbReference>
<evidence type="ECO:0000256" key="5">
    <source>
        <dbReference type="ARBA" id="ARBA00023203"/>
    </source>
</evidence>
<proteinExistence type="inferred from homology"/>
<dbReference type="Gene3D" id="1.20.58.530">
    <property type="match status" value="1"/>
</dbReference>
<dbReference type="PROSITE" id="PS51456">
    <property type="entry name" value="MYOSIN_MOTOR"/>
    <property type="match status" value="1"/>
</dbReference>
<dbReference type="GO" id="GO:0016020">
    <property type="term" value="C:membrane"/>
    <property type="evidence" value="ECO:0007669"/>
    <property type="project" value="TreeGrafter"/>
</dbReference>
<evidence type="ECO:0000256" key="6">
    <source>
        <dbReference type="PROSITE-ProRule" id="PRU00782"/>
    </source>
</evidence>
<reference evidence="8 9" key="1">
    <citation type="journal article" date="2019" name="Genome Biol. Evol.">
        <title>The Rhododendron genome and chromosomal organization provide insight into shared whole-genome duplications across the heath family (Ericaceae).</title>
        <authorList>
            <person name="Soza V.L."/>
            <person name="Lindsley D."/>
            <person name="Waalkes A."/>
            <person name="Ramage E."/>
            <person name="Patwardhan R.P."/>
            <person name="Burton J.N."/>
            <person name="Adey A."/>
            <person name="Kumar A."/>
            <person name="Qiu R."/>
            <person name="Shendure J."/>
            <person name="Hall B."/>
        </authorList>
    </citation>
    <scope>NUCLEOTIDE SEQUENCE [LARGE SCALE GENOMIC DNA]</scope>
    <source>
        <strain evidence="8">RSF 1966-606</strain>
    </source>
</reference>
<feature type="non-terminal residue" evidence="8">
    <location>
        <position position="1"/>
    </location>
</feature>
<dbReference type="EMBL" id="QEFC01003386">
    <property type="protein sequence ID" value="KAE9448786.1"/>
    <property type="molecule type" value="Genomic_DNA"/>
</dbReference>
<dbReference type="AlphaFoldDB" id="A0A6A4KLY8"/>
<dbReference type="PROSITE" id="PS00018">
    <property type="entry name" value="EF_HAND_1"/>
    <property type="match status" value="1"/>
</dbReference>
<evidence type="ECO:0000256" key="4">
    <source>
        <dbReference type="ARBA" id="ARBA00023175"/>
    </source>
</evidence>
<comment type="caution">
    <text evidence="8">The sequence shown here is derived from an EMBL/GenBank/DDBJ whole genome shotgun (WGS) entry which is preliminary data.</text>
</comment>
<evidence type="ECO:0000256" key="2">
    <source>
        <dbReference type="ARBA" id="ARBA00022840"/>
    </source>
</evidence>
<dbReference type="PANTHER" id="PTHR13140">
    <property type="entry name" value="MYOSIN"/>
    <property type="match status" value="1"/>
</dbReference>
<keyword evidence="5 6" id="KW-0009">Actin-binding</keyword>
<dbReference type="InterPro" id="IPR001609">
    <property type="entry name" value="Myosin_head_motor_dom-like"/>
</dbReference>
<organism evidence="8 9">
    <name type="scientific">Rhododendron williamsianum</name>
    <dbReference type="NCBI Taxonomy" id="262921"/>
    <lineage>
        <taxon>Eukaryota</taxon>
        <taxon>Viridiplantae</taxon>
        <taxon>Streptophyta</taxon>
        <taxon>Embryophyta</taxon>
        <taxon>Tracheophyta</taxon>
        <taxon>Spermatophyta</taxon>
        <taxon>Magnoliopsida</taxon>
        <taxon>eudicotyledons</taxon>
        <taxon>Gunneridae</taxon>
        <taxon>Pentapetalae</taxon>
        <taxon>asterids</taxon>
        <taxon>Ericales</taxon>
        <taxon>Ericaceae</taxon>
        <taxon>Ericoideae</taxon>
        <taxon>Rhodoreae</taxon>
        <taxon>Rhododendron</taxon>
    </lineage>
</organism>
<dbReference type="GO" id="GO:0016459">
    <property type="term" value="C:myosin complex"/>
    <property type="evidence" value="ECO:0007669"/>
    <property type="project" value="UniProtKB-KW"/>
</dbReference>
<dbReference type="InterPro" id="IPR027417">
    <property type="entry name" value="P-loop_NTPase"/>
</dbReference>
<dbReference type="GO" id="GO:0000146">
    <property type="term" value="F:microfilament motor activity"/>
    <property type="evidence" value="ECO:0007669"/>
    <property type="project" value="TreeGrafter"/>
</dbReference>
<keyword evidence="9" id="KW-1185">Reference proteome</keyword>
<keyword evidence="4" id="KW-0505">Motor protein</keyword>
<dbReference type="GO" id="GO:0005737">
    <property type="term" value="C:cytoplasm"/>
    <property type="evidence" value="ECO:0007669"/>
    <property type="project" value="TreeGrafter"/>
</dbReference>
<evidence type="ECO:0000259" key="7">
    <source>
        <dbReference type="PROSITE" id="PS51456"/>
    </source>
</evidence>
<dbReference type="GO" id="GO:0051015">
    <property type="term" value="F:actin filament binding"/>
    <property type="evidence" value="ECO:0007669"/>
    <property type="project" value="TreeGrafter"/>
</dbReference>
<feature type="domain" description="Myosin motor" evidence="7">
    <location>
        <begin position="1"/>
        <end position="262"/>
    </location>
</feature>
<dbReference type="GO" id="GO:0007015">
    <property type="term" value="P:actin filament organization"/>
    <property type="evidence" value="ECO:0007669"/>
    <property type="project" value="TreeGrafter"/>
</dbReference>
<accession>A0A6A4KLY8</accession>
<dbReference type="Gene3D" id="1.20.120.720">
    <property type="entry name" value="Myosin VI head, motor domain, U50 subdomain"/>
    <property type="match status" value="1"/>
</dbReference>
<dbReference type="Pfam" id="PF08268">
    <property type="entry name" value="FBA_3"/>
    <property type="match status" value="1"/>
</dbReference>
<dbReference type="Proteomes" id="UP000428333">
    <property type="component" value="Linkage Group LG12"/>
</dbReference>
<dbReference type="NCBIfam" id="TIGR01640">
    <property type="entry name" value="F_box_assoc_1"/>
    <property type="match status" value="1"/>
</dbReference>
<dbReference type="Gene3D" id="1.10.10.820">
    <property type="match status" value="1"/>
</dbReference>
<comment type="similarity">
    <text evidence="6">Belongs to the TRAFAC class myosin-kinesin ATPase superfamily. Myosin family.</text>
</comment>
<sequence length="660" mass="75653">MSDKKDYITNSCTQLMRQLCDVYDSDKTKVIDGVDFRILRFSFHSNCYELDGVDDSHEYLATRRAMDIVGISEEEQEAIFRVVAAILHIGNIEFAKGKEIDSSVIKDEKSRFHLNMTAELHMCVAKSLEDALIQRVMVTPEEVITRTLGPDSALGSRDALAKTTYSLLFDRIVEKINISIGQDPNSKSIIGVLDIYGFESFKHNSANVAPVLRKGKDVEEHVFKMEQEEYTKEEINWSYIEIVDNQDVMDLIEKVFNLSAYGGGGVPTVAVVASEVTLRMRRVDSILPTRSLEWACGVLFRIGSPRTEEEEEGGVSYMKDYQGYTRFINGLFCLYTADRVSICNFSTREIMDLPAPPNRFFQNCHHYLGFDSTTNEYKVLKVCSVKCRKEEEEEEEEEEGGENLYFESKFDILTLGKDMSWRSLHDAPAIDAWKLSTCINGRLYWWDPAGRKLIHFSFNNERFGFTSRPPRTPRNVGAIHQFRGDLALLVGFVDQALALWVFESGLSQIIEDNGETQDVKAYSWCLRHIQVPYAIANRNLKFLEDLPTGEVLMTGIEEAANSNSNSPFPMPIYSYDHTSRKFEKFITGKNYPSSRRKHARQFQVYYYEEDIMPLDHLITNKKTRHETVAEMSWLVLLQLNKQLLPPIGVEMIKKAFEKNS</sequence>
<keyword evidence="3 6" id="KW-0518">Myosin</keyword>
<name>A0A6A4KLY8_9ERIC</name>
<protein>
    <recommendedName>
        <fullName evidence="7">Myosin motor domain-containing protein</fullName>
    </recommendedName>
</protein>
<evidence type="ECO:0000313" key="9">
    <source>
        <dbReference type="Proteomes" id="UP000428333"/>
    </source>
</evidence>
<dbReference type="InterPro" id="IPR013187">
    <property type="entry name" value="F-box-assoc_dom_typ3"/>
</dbReference>
<dbReference type="GO" id="GO:0005524">
    <property type="term" value="F:ATP binding"/>
    <property type="evidence" value="ECO:0007669"/>
    <property type="project" value="UniProtKB-KW"/>
</dbReference>
<evidence type="ECO:0000256" key="1">
    <source>
        <dbReference type="ARBA" id="ARBA00022741"/>
    </source>
</evidence>
<dbReference type="OrthoDB" id="1692371at2759"/>
<evidence type="ECO:0000256" key="3">
    <source>
        <dbReference type="ARBA" id="ARBA00023123"/>
    </source>
</evidence>
<dbReference type="Pfam" id="PF00063">
    <property type="entry name" value="Myosin_head"/>
    <property type="match status" value="1"/>
</dbReference>
<keyword evidence="2" id="KW-0067">ATP-binding</keyword>
<dbReference type="PANTHER" id="PTHR13140:SF772">
    <property type="entry name" value="MYOSIN-17"/>
    <property type="match status" value="1"/>
</dbReference>
<evidence type="ECO:0000313" key="8">
    <source>
        <dbReference type="EMBL" id="KAE9448786.1"/>
    </source>
</evidence>